<name>A8YMG1_MICA7</name>
<evidence type="ECO:0008006" key="2">
    <source>
        <dbReference type="Google" id="ProtNLM"/>
    </source>
</evidence>
<dbReference type="Pfam" id="PF14105">
    <property type="entry name" value="DUF4278"/>
    <property type="match status" value="1"/>
</dbReference>
<reference evidence="1" key="1">
    <citation type="submission" date="2007-08" db="EMBL/GenBank/DDBJ databases">
        <authorList>
            <person name="Frangeul L."/>
        </authorList>
    </citation>
    <scope>NUCLEOTIDE SEQUENCE</scope>
    <source>
        <strain evidence="1">PCC 7806</strain>
    </source>
</reference>
<evidence type="ECO:0000313" key="1">
    <source>
        <dbReference type="EMBL" id="CAO91388.1"/>
    </source>
</evidence>
<protein>
    <recommendedName>
        <fullName evidence="2">DUF4278 domain-containing protein</fullName>
    </recommendedName>
</protein>
<organism evidence="1">
    <name type="scientific">Microcystis aeruginosa (strain PCC 7806)</name>
    <dbReference type="NCBI Taxonomy" id="267872"/>
    <lineage>
        <taxon>Bacteria</taxon>
        <taxon>Bacillati</taxon>
        <taxon>Cyanobacteriota</taxon>
        <taxon>Cyanophyceae</taxon>
        <taxon>Oscillatoriophycideae</taxon>
        <taxon>Chroococcales</taxon>
        <taxon>Microcystaceae</taxon>
        <taxon>Microcystis</taxon>
    </lineage>
</organism>
<sequence length="136" mass="15608">MQGVSDIMLAYRGVKYERDSLPLEMKTGDIGGKYRGQDWNHHYPRHMLQLEPKLHRQYRGVAYSTRPHLAGQVIPNTCPLPVVKPPIVVQEETLSSVHLSNIRLRLERRLQIAQENGDETLVNLLKKESQDLALNC</sequence>
<dbReference type="EMBL" id="AM778957">
    <property type="protein sequence ID" value="CAO91388.1"/>
    <property type="molecule type" value="Genomic_DNA"/>
</dbReference>
<accession>A8YMG1</accession>
<dbReference type="AlphaFoldDB" id="A8YMG1"/>
<proteinExistence type="predicted"/>
<dbReference type="InterPro" id="IPR025458">
    <property type="entry name" value="DUF4278"/>
</dbReference>
<gene>
    <name evidence="1" type="ORF">IPF_770</name>
</gene>